<name>A0A151X115_9HYME</name>
<evidence type="ECO:0000313" key="1">
    <source>
        <dbReference type="EMBL" id="KYQ54091.1"/>
    </source>
</evidence>
<accession>A0A151X115</accession>
<dbReference type="Proteomes" id="UP000075809">
    <property type="component" value="Unassembled WGS sequence"/>
</dbReference>
<evidence type="ECO:0000313" key="2">
    <source>
        <dbReference type="Proteomes" id="UP000075809"/>
    </source>
</evidence>
<protein>
    <submittedName>
        <fullName evidence="1">Uncharacterized protein</fullName>
    </submittedName>
</protein>
<sequence length="233" mass="26296">MDASFVVASRSEICPQLPSHLPKHLLWLVARSMKTLDEMTLPNGMNICMSSPSPNSWGRWPMKKIPRVEAKEKGRLPEHNGSPNKDLANFTELYNSDGATHRDHKISQCTYHRLVAKQQPTLVDSATPRTATDIECNGETPRESAWVELDGRNALQDTRRHAEVPPPRWPTPALEWTDGGHLHFSKLSSYRGEGPSLEAPVAIPSRPINTARYFHRLYTRLAISTRMAIKDED</sequence>
<dbReference type="AlphaFoldDB" id="A0A151X115"/>
<dbReference type="EMBL" id="KQ982588">
    <property type="protein sequence ID" value="KYQ54091.1"/>
    <property type="molecule type" value="Genomic_DNA"/>
</dbReference>
<organism evidence="1 2">
    <name type="scientific">Mycetomoellerius zeteki</name>
    <dbReference type="NCBI Taxonomy" id="64791"/>
    <lineage>
        <taxon>Eukaryota</taxon>
        <taxon>Metazoa</taxon>
        <taxon>Ecdysozoa</taxon>
        <taxon>Arthropoda</taxon>
        <taxon>Hexapoda</taxon>
        <taxon>Insecta</taxon>
        <taxon>Pterygota</taxon>
        <taxon>Neoptera</taxon>
        <taxon>Endopterygota</taxon>
        <taxon>Hymenoptera</taxon>
        <taxon>Apocrita</taxon>
        <taxon>Aculeata</taxon>
        <taxon>Formicoidea</taxon>
        <taxon>Formicidae</taxon>
        <taxon>Myrmicinae</taxon>
        <taxon>Mycetomoellerius</taxon>
    </lineage>
</organism>
<proteinExistence type="predicted"/>
<keyword evidence="2" id="KW-1185">Reference proteome</keyword>
<gene>
    <name evidence="1" type="ORF">ALC60_06963</name>
</gene>
<reference evidence="1 2" key="1">
    <citation type="submission" date="2015-09" db="EMBL/GenBank/DDBJ databases">
        <title>Trachymyrmex zeteki WGS genome.</title>
        <authorList>
            <person name="Nygaard S."/>
            <person name="Hu H."/>
            <person name="Boomsma J."/>
            <person name="Zhang G."/>
        </authorList>
    </citation>
    <scope>NUCLEOTIDE SEQUENCE [LARGE SCALE GENOMIC DNA]</scope>
    <source>
        <strain evidence="1">Tzet28-1</strain>
        <tissue evidence="1">Whole body</tissue>
    </source>
</reference>